<proteinExistence type="predicted"/>
<name>A0AAV7KK89_9METZ</name>
<accession>A0AAV7KK89</accession>
<organism evidence="1 2">
    <name type="scientific">Oopsacas minuta</name>
    <dbReference type="NCBI Taxonomy" id="111878"/>
    <lineage>
        <taxon>Eukaryota</taxon>
        <taxon>Metazoa</taxon>
        <taxon>Porifera</taxon>
        <taxon>Hexactinellida</taxon>
        <taxon>Hexasterophora</taxon>
        <taxon>Lyssacinosida</taxon>
        <taxon>Leucopsacidae</taxon>
        <taxon>Oopsacas</taxon>
    </lineage>
</organism>
<dbReference type="PANTHER" id="PTHR45913:SF22">
    <property type="entry name" value="SCAN BOX DOMAIN-CONTAINING PROTEIN"/>
    <property type="match status" value="1"/>
</dbReference>
<gene>
    <name evidence="1" type="ORF">LOD99_9784</name>
</gene>
<dbReference type="EMBL" id="JAKMXF010000005">
    <property type="protein sequence ID" value="KAI6661832.1"/>
    <property type="molecule type" value="Genomic_DNA"/>
</dbReference>
<sequence length="227" mass="25679">MSLKRKYQQDYLNFGFTFQENNGYPLPQCVLCMKTLSNSSMKPYQLKQHLTTVHPEHSKNDRAFFELKETGLKKVKLDSSGAFHQQAKSIVHASYAIALLVAKNKKPHTIGETLIKPCILECARIVLNKDAISKLEQISMSNDTIKSRIVDMPNNIKHQIITKIQASPMFAIQLDESTDVANLSQLMVFARYMNGPTIEEEFLFCKPLETTTKAEDVMGVVSTFFGI</sequence>
<evidence type="ECO:0000313" key="1">
    <source>
        <dbReference type="EMBL" id="KAI6661832.1"/>
    </source>
</evidence>
<evidence type="ECO:0000313" key="2">
    <source>
        <dbReference type="Proteomes" id="UP001165289"/>
    </source>
</evidence>
<comment type="caution">
    <text evidence="1">The sequence shown here is derived from an EMBL/GenBank/DDBJ whole genome shotgun (WGS) entry which is preliminary data.</text>
</comment>
<keyword evidence="2" id="KW-1185">Reference proteome</keyword>
<dbReference type="PANTHER" id="PTHR45913">
    <property type="entry name" value="EPM2A-INTERACTING PROTEIN 1"/>
    <property type="match status" value="1"/>
</dbReference>
<dbReference type="AlphaFoldDB" id="A0AAV7KK89"/>
<dbReference type="Proteomes" id="UP001165289">
    <property type="component" value="Unassembled WGS sequence"/>
</dbReference>
<reference evidence="1 2" key="1">
    <citation type="journal article" date="2023" name="BMC Biol.">
        <title>The compact genome of the sponge Oopsacas minuta (Hexactinellida) is lacking key metazoan core genes.</title>
        <authorList>
            <person name="Santini S."/>
            <person name="Schenkelaars Q."/>
            <person name="Jourda C."/>
            <person name="Duchesne M."/>
            <person name="Belahbib H."/>
            <person name="Rocher C."/>
            <person name="Selva M."/>
            <person name="Riesgo A."/>
            <person name="Vervoort M."/>
            <person name="Leys S.P."/>
            <person name="Kodjabachian L."/>
            <person name="Le Bivic A."/>
            <person name="Borchiellini C."/>
            <person name="Claverie J.M."/>
            <person name="Renard E."/>
        </authorList>
    </citation>
    <scope>NUCLEOTIDE SEQUENCE [LARGE SCALE GENOMIC DNA]</scope>
    <source>
        <strain evidence="1">SPO-2</strain>
    </source>
</reference>
<protein>
    <submittedName>
        <fullName evidence="1">Uncharacterized protein</fullName>
    </submittedName>
</protein>